<dbReference type="InterPro" id="IPR036161">
    <property type="entry name" value="RPB6/omega-like_sf"/>
</dbReference>
<comment type="catalytic activity">
    <reaction evidence="9 10">
        <text>RNA(n) + a ribonucleoside 5'-triphosphate = RNA(n+1) + diphosphate</text>
        <dbReference type="Rhea" id="RHEA:21248"/>
        <dbReference type="Rhea" id="RHEA-COMP:14527"/>
        <dbReference type="Rhea" id="RHEA-COMP:17342"/>
        <dbReference type="ChEBI" id="CHEBI:33019"/>
        <dbReference type="ChEBI" id="CHEBI:61557"/>
        <dbReference type="ChEBI" id="CHEBI:140395"/>
        <dbReference type="EC" id="2.7.7.6"/>
    </reaction>
</comment>
<dbReference type="GO" id="GO:0003677">
    <property type="term" value="F:DNA binding"/>
    <property type="evidence" value="ECO:0007669"/>
    <property type="project" value="UniProtKB-UniRule"/>
</dbReference>
<dbReference type="GO" id="GO:0000428">
    <property type="term" value="C:DNA-directed RNA polymerase complex"/>
    <property type="evidence" value="ECO:0007669"/>
    <property type="project" value="UniProtKB-KW"/>
</dbReference>
<evidence type="ECO:0000313" key="11">
    <source>
        <dbReference type="EMBL" id="AOY77374.1"/>
    </source>
</evidence>
<comment type="similarity">
    <text evidence="1 10">Belongs to the RNA polymerase subunit omega family.</text>
</comment>
<dbReference type="SMART" id="SM01409">
    <property type="entry name" value="RNA_pol_Rpb6"/>
    <property type="match status" value="1"/>
</dbReference>
<dbReference type="Gene3D" id="3.90.940.10">
    <property type="match status" value="1"/>
</dbReference>
<keyword evidence="13" id="KW-1185">Reference proteome</keyword>
<evidence type="ECO:0000256" key="6">
    <source>
        <dbReference type="ARBA" id="ARBA00022695"/>
    </source>
</evidence>
<organism evidence="12 14">
    <name type="scientific">Clostridium formicaceticum</name>
    <dbReference type="NCBI Taxonomy" id="1497"/>
    <lineage>
        <taxon>Bacteria</taxon>
        <taxon>Bacillati</taxon>
        <taxon>Bacillota</taxon>
        <taxon>Clostridia</taxon>
        <taxon>Eubacteriales</taxon>
        <taxon>Clostridiaceae</taxon>
        <taxon>Clostridium</taxon>
    </lineage>
</organism>
<dbReference type="HAMAP" id="MF_00366">
    <property type="entry name" value="RNApol_bact_RpoZ"/>
    <property type="match status" value="1"/>
</dbReference>
<reference evidence="12 14" key="2">
    <citation type="submission" date="2017-03" db="EMBL/GenBank/DDBJ databases">
        <title>Complete sequence of Clostridium formicaceticum DSM 92.</title>
        <authorList>
            <person name="Poehlein A."/>
            <person name="Karl M."/>
            <person name="Bengelsdorf F.R."/>
            <person name="Duerre P."/>
            <person name="Daniel R."/>
        </authorList>
    </citation>
    <scope>NUCLEOTIDE SEQUENCE [LARGE SCALE GENOMIC DNA]</scope>
    <source>
        <strain evidence="12 14">DSM 92</strain>
    </source>
</reference>
<evidence type="ECO:0000256" key="2">
    <source>
        <dbReference type="ARBA" id="ARBA00012418"/>
    </source>
</evidence>
<proteinExistence type="inferred from homology"/>
<name>A0AAC9RMX0_9CLOT</name>
<keyword evidence="6 10" id="KW-0548">Nucleotidyltransferase</keyword>
<dbReference type="AlphaFoldDB" id="A0AAC9RMX0"/>
<dbReference type="InterPro" id="IPR006110">
    <property type="entry name" value="Pol_omega/Rpo6/RPB6"/>
</dbReference>
<evidence type="ECO:0000313" key="14">
    <source>
        <dbReference type="Proteomes" id="UP000192478"/>
    </source>
</evidence>
<evidence type="ECO:0000256" key="8">
    <source>
        <dbReference type="ARBA" id="ARBA00029924"/>
    </source>
</evidence>
<reference evidence="11 13" key="1">
    <citation type="submission" date="2016-10" db="EMBL/GenBank/DDBJ databases">
        <title>Complete Genome Sequence of Acetogen Clostridium formicoaceticum ATCC 27076.</title>
        <authorList>
            <person name="Bao T."/>
            <person name="Cheng C."/>
            <person name="Zhao J."/>
            <person name="Yang S.-T."/>
            <person name="Wang J."/>
            <person name="Wang M."/>
        </authorList>
    </citation>
    <scope>NUCLEOTIDE SEQUENCE [LARGE SCALE GENOMIC DNA]</scope>
    <source>
        <strain evidence="11 13">ATCC 27076</strain>
    </source>
</reference>
<dbReference type="NCBIfam" id="TIGR00690">
    <property type="entry name" value="rpoZ"/>
    <property type="match status" value="1"/>
</dbReference>
<evidence type="ECO:0000256" key="5">
    <source>
        <dbReference type="ARBA" id="ARBA00022679"/>
    </source>
</evidence>
<dbReference type="RefSeq" id="WP_070970713.1">
    <property type="nucleotide sequence ID" value="NZ_CP017603.1"/>
</dbReference>
<dbReference type="PANTHER" id="PTHR34476">
    <property type="entry name" value="DNA-DIRECTED RNA POLYMERASE SUBUNIT OMEGA"/>
    <property type="match status" value="1"/>
</dbReference>
<protein>
    <recommendedName>
        <fullName evidence="3 10">DNA-directed RNA polymerase subunit omega</fullName>
        <shortName evidence="10">RNAP omega subunit</shortName>
        <ecNumber evidence="2 10">2.7.7.6</ecNumber>
    </recommendedName>
    <alternativeName>
        <fullName evidence="10">RNA polymerase omega subunit</fullName>
    </alternativeName>
    <alternativeName>
        <fullName evidence="8 10">Transcriptase subunit omega</fullName>
    </alternativeName>
</protein>
<evidence type="ECO:0000256" key="4">
    <source>
        <dbReference type="ARBA" id="ARBA00022478"/>
    </source>
</evidence>
<dbReference type="EMBL" id="CP017603">
    <property type="protein sequence ID" value="AOY77374.1"/>
    <property type="molecule type" value="Genomic_DNA"/>
</dbReference>
<keyword evidence="4 10" id="KW-0240">DNA-directed RNA polymerase</keyword>
<dbReference type="SUPFAM" id="SSF63562">
    <property type="entry name" value="RPB6/omega subunit-like"/>
    <property type="match status" value="1"/>
</dbReference>
<evidence type="ECO:0000256" key="3">
    <source>
        <dbReference type="ARBA" id="ARBA00013725"/>
    </source>
</evidence>
<accession>A0AAC9RMX0</accession>
<dbReference type="GO" id="GO:0006351">
    <property type="term" value="P:DNA-templated transcription"/>
    <property type="evidence" value="ECO:0007669"/>
    <property type="project" value="UniProtKB-UniRule"/>
</dbReference>
<dbReference type="EC" id="2.7.7.6" evidence="2 10"/>
<keyword evidence="7 10" id="KW-0804">Transcription</keyword>
<comment type="function">
    <text evidence="10">Promotes RNA polymerase assembly. Latches the N- and C-terminal regions of the beta' subunit thereby facilitating its interaction with the beta and alpha subunits.</text>
</comment>
<evidence type="ECO:0000313" key="12">
    <source>
        <dbReference type="EMBL" id="ARE87923.1"/>
    </source>
</evidence>
<sequence length="73" mass="8239">MLYPSTNDLMKKVDSRYTLVVAVAKRARQLIDGNEPKVRAASLRPVSVATQEIVEDMVTYKPVDEDKANKVQF</sequence>
<evidence type="ECO:0000256" key="10">
    <source>
        <dbReference type="HAMAP-Rule" id="MF_00366"/>
    </source>
</evidence>
<keyword evidence="5 10" id="KW-0808">Transferase</keyword>
<dbReference type="GO" id="GO:0003899">
    <property type="term" value="F:DNA-directed RNA polymerase activity"/>
    <property type="evidence" value="ECO:0007669"/>
    <property type="project" value="UniProtKB-UniRule"/>
</dbReference>
<dbReference type="Pfam" id="PF01192">
    <property type="entry name" value="RNA_pol_Rpb6"/>
    <property type="match status" value="1"/>
</dbReference>
<dbReference type="KEGG" id="cfm:BJL90_16865"/>
<evidence type="ECO:0000256" key="9">
    <source>
        <dbReference type="ARBA" id="ARBA00048552"/>
    </source>
</evidence>
<evidence type="ECO:0000256" key="7">
    <source>
        <dbReference type="ARBA" id="ARBA00023163"/>
    </source>
</evidence>
<dbReference type="Proteomes" id="UP000192478">
    <property type="component" value="Chromosome"/>
</dbReference>
<dbReference type="EMBL" id="CP020559">
    <property type="protein sequence ID" value="ARE87923.1"/>
    <property type="molecule type" value="Genomic_DNA"/>
</dbReference>
<gene>
    <name evidence="10" type="primary">rpoZ</name>
    <name evidence="11" type="ORF">BJL90_16865</name>
    <name evidence="12" type="ORF">CLFO_23230</name>
</gene>
<evidence type="ECO:0000313" key="13">
    <source>
        <dbReference type="Proteomes" id="UP000177894"/>
    </source>
</evidence>
<dbReference type="PANTHER" id="PTHR34476:SF1">
    <property type="entry name" value="DNA-DIRECTED RNA POLYMERASE SUBUNIT OMEGA"/>
    <property type="match status" value="1"/>
</dbReference>
<dbReference type="InterPro" id="IPR003716">
    <property type="entry name" value="DNA-dir_RNA_pol_omega"/>
</dbReference>
<dbReference type="Proteomes" id="UP000177894">
    <property type="component" value="Chromosome"/>
</dbReference>
<comment type="subunit">
    <text evidence="10">The RNAP catalytic core consists of 2 alpha, 1 beta, 1 beta' and 1 omega subunit. When a sigma factor is associated with the core the holoenzyme is formed, which can initiate transcription.</text>
</comment>
<evidence type="ECO:0000256" key="1">
    <source>
        <dbReference type="ARBA" id="ARBA00006711"/>
    </source>
</evidence>